<dbReference type="Gene3D" id="3.40.30.10">
    <property type="entry name" value="Glutaredoxin"/>
    <property type="match status" value="1"/>
</dbReference>
<dbReference type="SUPFAM" id="SSF52833">
    <property type="entry name" value="Thioredoxin-like"/>
    <property type="match status" value="1"/>
</dbReference>
<gene>
    <name evidence="4" type="ORF">QEG99_00110</name>
</gene>
<evidence type="ECO:0000256" key="2">
    <source>
        <dbReference type="ARBA" id="ARBA00023284"/>
    </source>
</evidence>
<evidence type="ECO:0000313" key="5">
    <source>
        <dbReference type="Proteomes" id="UP001179842"/>
    </source>
</evidence>
<comment type="similarity">
    <text evidence="1">Belongs to the thioredoxin family.</text>
</comment>
<proteinExistence type="inferred from homology"/>
<keyword evidence="2" id="KW-0676">Redox-active center</keyword>
<dbReference type="InterPro" id="IPR036249">
    <property type="entry name" value="Thioredoxin-like_sf"/>
</dbReference>
<dbReference type="Pfam" id="PF00085">
    <property type="entry name" value="Thioredoxin"/>
    <property type="match status" value="1"/>
</dbReference>
<dbReference type="InterPro" id="IPR013766">
    <property type="entry name" value="Thioredoxin_domain"/>
</dbReference>
<accession>A0ABY8LWK1</accession>
<name>A0ABY8LWK1_9BACT</name>
<dbReference type="RefSeq" id="WP_280101979.1">
    <property type="nucleotide sequence ID" value="NZ_CP122979.1"/>
</dbReference>
<evidence type="ECO:0000313" key="4">
    <source>
        <dbReference type="EMBL" id="WGI36678.1"/>
    </source>
</evidence>
<feature type="domain" description="Thioredoxin" evidence="3">
    <location>
        <begin position="1"/>
        <end position="110"/>
    </location>
</feature>
<dbReference type="EMBL" id="CP122979">
    <property type="protein sequence ID" value="WGI36678.1"/>
    <property type="molecule type" value="Genomic_DNA"/>
</dbReference>
<organism evidence="4 5">
    <name type="scientific">Mesomycoplasma lagogenitalium</name>
    <dbReference type="NCBI Taxonomy" id="171286"/>
    <lineage>
        <taxon>Bacteria</taxon>
        <taxon>Bacillati</taxon>
        <taxon>Mycoplasmatota</taxon>
        <taxon>Mycoplasmoidales</taxon>
        <taxon>Metamycoplasmataceae</taxon>
        <taxon>Mesomycoplasma</taxon>
    </lineage>
</organism>
<evidence type="ECO:0000256" key="1">
    <source>
        <dbReference type="ARBA" id="ARBA00008987"/>
    </source>
</evidence>
<keyword evidence="5" id="KW-1185">Reference proteome</keyword>
<dbReference type="CDD" id="cd02947">
    <property type="entry name" value="TRX_family"/>
    <property type="match status" value="1"/>
</dbReference>
<dbReference type="PANTHER" id="PTHR45663">
    <property type="entry name" value="GEO12009P1"/>
    <property type="match status" value="1"/>
</dbReference>
<dbReference type="Proteomes" id="UP001179842">
    <property type="component" value="Chromosome"/>
</dbReference>
<sequence>MKIQKMSWADAQKVIDNGVVYLEFTTEWCGDCKMMAPVVKQVEQHFQNEERIKMINVDAEEAKLFRQANTRFEVLRVPTHIVMKDGKILNKGFEYFPKDILIEWIDQALKK</sequence>
<reference evidence="4" key="1">
    <citation type="submission" date="2023-04" db="EMBL/GenBank/DDBJ databases">
        <title>Completed genome of Mycoplasma lagogenitalium type strain 12MS.</title>
        <authorList>
            <person name="Spergser J."/>
        </authorList>
    </citation>
    <scope>NUCLEOTIDE SEQUENCE</scope>
    <source>
        <strain evidence="4">12MS</strain>
    </source>
</reference>
<dbReference type="PANTHER" id="PTHR45663:SF11">
    <property type="entry name" value="GEO12009P1"/>
    <property type="match status" value="1"/>
</dbReference>
<protein>
    <submittedName>
        <fullName evidence="4">Thioredoxin family protein</fullName>
    </submittedName>
</protein>
<dbReference type="PROSITE" id="PS51352">
    <property type="entry name" value="THIOREDOXIN_2"/>
    <property type="match status" value="1"/>
</dbReference>
<evidence type="ECO:0000259" key="3">
    <source>
        <dbReference type="PROSITE" id="PS51352"/>
    </source>
</evidence>